<keyword evidence="1" id="KW-0175">Coiled coil</keyword>
<feature type="region of interest" description="Disordered" evidence="2">
    <location>
        <begin position="1"/>
        <end position="21"/>
    </location>
</feature>
<protein>
    <recommendedName>
        <fullName evidence="3">G protein gamma domain-containing protein</fullName>
    </recommendedName>
</protein>
<organism evidence="4 5">
    <name type="scientific">Dendrobium nobile</name>
    <name type="common">Orchid</name>
    <dbReference type="NCBI Taxonomy" id="94219"/>
    <lineage>
        <taxon>Eukaryota</taxon>
        <taxon>Viridiplantae</taxon>
        <taxon>Streptophyta</taxon>
        <taxon>Embryophyta</taxon>
        <taxon>Tracheophyta</taxon>
        <taxon>Spermatophyta</taxon>
        <taxon>Magnoliopsida</taxon>
        <taxon>Liliopsida</taxon>
        <taxon>Asparagales</taxon>
        <taxon>Orchidaceae</taxon>
        <taxon>Epidendroideae</taxon>
        <taxon>Malaxideae</taxon>
        <taxon>Dendrobiinae</taxon>
        <taxon>Dendrobium</taxon>
    </lineage>
</organism>
<gene>
    <name evidence="4" type="ORF">KFK09_024687</name>
</gene>
<proteinExistence type="predicted"/>
<evidence type="ECO:0000259" key="3">
    <source>
        <dbReference type="SMART" id="SM01224"/>
    </source>
</evidence>
<dbReference type="EMBL" id="JAGYWB010000017">
    <property type="protein sequence ID" value="KAI0494549.1"/>
    <property type="molecule type" value="Genomic_DNA"/>
</dbReference>
<dbReference type="OrthoDB" id="1936517at2759"/>
<evidence type="ECO:0000313" key="5">
    <source>
        <dbReference type="Proteomes" id="UP000829196"/>
    </source>
</evidence>
<comment type="caution">
    <text evidence="4">The sequence shown here is derived from an EMBL/GenBank/DDBJ whole genome shotgun (WGS) entry which is preliminary data.</text>
</comment>
<dbReference type="PANTHER" id="PTHR32378">
    <property type="entry name" value="GUANINE NUCLEOTIDE-BINDING PROTEIN SUBUNIT GAMMA 3"/>
    <property type="match status" value="1"/>
</dbReference>
<name>A0A8T3AEI3_DENNO</name>
<evidence type="ECO:0000256" key="2">
    <source>
        <dbReference type="SAM" id="MobiDB-lite"/>
    </source>
</evidence>
<keyword evidence="5" id="KW-1185">Reference proteome</keyword>
<dbReference type="InterPro" id="IPR055305">
    <property type="entry name" value="GG3-like"/>
</dbReference>
<evidence type="ECO:0000313" key="4">
    <source>
        <dbReference type="EMBL" id="KAI0494549.1"/>
    </source>
</evidence>
<sequence>MEGAAQVAVKTAPSPKSPPKYPDFCGRRRLQLEVQILNREIGFLEEELQSLEGLQTVSRSCKEVEEFVGSKSDPLVPIDKKQQRSCRLWKWLRSVFCFPISLLCCSCCQKRTYCSCCSHCKYQCPRCCTCCECPCLQCKCAACPCFSNCSCFQSCHNITASCCGSCSCSCCHLPSCRIPRCSSCTCDCSFSFCRIPRCCSCSPEISCCRTPQCPACDLSFCLPWRWRCCCCCCFQELSCSLPRPSCPDYSCGCIWSCPKCTEARLCRSCCSSKSSCVTGCLC</sequence>
<feature type="coiled-coil region" evidence="1">
    <location>
        <begin position="27"/>
        <end position="54"/>
    </location>
</feature>
<dbReference type="SMART" id="SM01224">
    <property type="entry name" value="G_gamma"/>
    <property type="match status" value="1"/>
</dbReference>
<dbReference type="Proteomes" id="UP000829196">
    <property type="component" value="Unassembled WGS sequence"/>
</dbReference>
<dbReference type="AlphaFoldDB" id="A0A8T3AEI3"/>
<accession>A0A8T3AEI3</accession>
<evidence type="ECO:0000256" key="1">
    <source>
        <dbReference type="SAM" id="Coils"/>
    </source>
</evidence>
<reference evidence="4" key="1">
    <citation type="journal article" date="2022" name="Front. Genet.">
        <title>Chromosome-Scale Assembly of the Dendrobium nobile Genome Provides Insights Into the Molecular Mechanism of the Biosynthesis of the Medicinal Active Ingredient of Dendrobium.</title>
        <authorList>
            <person name="Xu Q."/>
            <person name="Niu S.-C."/>
            <person name="Li K.-L."/>
            <person name="Zheng P.-J."/>
            <person name="Zhang X.-J."/>
            <person name="Jia Y."/>
            <person name="Liu Y."/>
            <person name="Niu Y.-X."/>
            <person name="Yu L.-H."/>
            <person name="Chen D.-F."/>
            <person name="Zhang G.-Q."/>
        </authorList>
    </citation>
    <scope>NUCLEOTIDE SEQUENCE</scope>
    <source>
        <tissue evidence="4">Leaf</tissue>
    </source>
</reference>
<dbReference type="PANTHER" id="PTHR32378:SF10">
    <property type="entry name" value="GUANINE NUCLEOTIDE-BINDING PROTEIN SUBUNIT GAMMA 3"/>
    <property type="match status" value="1"/>
</dbReference>
<dbReference type="InterPro" id="IPR015898">
    <property type="entry name" value="G-protein_gamma-like_dom"/>
</dbReference>
<feature type="domain" description="G protein gamma" evidence="3">
    <location>
        <begin position="30"/>
        <end position="100"/>
    </location>
</feature>